<keyword evidence="2" id="KW-0472">Membrane</keyword>
<evidence type="ECO:0000256" key="1">
    <source>
        <dbReference type="SAM" id="MobiDB-lite"/>
    </source>
</evidence>
<feature type="transmembrane region" description="Helical" evidence="2">
    <location>
        <begin position="42"/>
        <end position="61"/>
    </location>
</feature>
<dbReference type="Proteomes" id="UP000652153">
    <property type="component" value="Unassembled WGS sequence"/>
</dbReference>
<protein>
    <recommendedName>
        <fullName evidence="3">PepSY domain-containing protein</fullName>
    </recommendedName>
</protein>
<evidence type="ECO:0000313" key="5">
    <source>
        <dbReference type="Proteomes" id="UP000652153"/>
    </source>
</evidence>
<keyword evidence="2" id="KW-0812">Transmembrane</keyword>
<keyword evidence="5" id="KW-1185">Reference proteome</keyword>
<evidence type="ECO:0000259" key="3">
    <source>
        <dbReference type="Pfam" id="PF03413"/>
    </source>
</evidence>
<feature type="domain" description="PepSY" evidence="3">
    <location>
        <begin position="217"/>
        <end position="275"/>
    </location>
</feature>
<reference evidence="5" key="1">
    <citation type="journal article" date="2019" name="Int. J. Syst. Evol. Microbiol.">
        <title>The Global Catalogue of Microorganisms (GCM) 10K type strain sequencing project: providing services to taxonomists for standard genome sequencing and annotation.</title>
        <authorList>
            <consortium name="The Broad Institute Genomics Platform"/>
            <consortium name="The Broad Institute Genome Sequencing Center for Infectious Disease"/>
            <person name="Wu L."/>
            <person name="Ma J."/>
        </authorList>
    </citation>
    <scope>NUCLEOTIDE SEQUENCE [LARGE SCALE GENOMIC DNA]</scope>
    <source>
        <strain evidence="5">CGMCC 1.12770</strain>
    </source>
</reference>
<feature type="region of interest" description="Disordered" evidence="1">
    <location>
        <begin position="198"/>
        <end position="219"/>
    </location>
</feature>
<evidence type="ECO:0000313" key="4">
    <source>
        <dbReference type="EMBL" id="GGH71924.1"/>
    </source>
</evidence>
<feature type="compositionally biased region" description="Basic and acidic residues" evidence="1">
    <location>
        <begin position="12"/>
        <end position="31"/>
    </location>
</feature>
<accession>A0ABQ1ZQZ0</accession>
<proteinExistence type="predicted"/>
<gene>
    <name evidence="4" type="ORF">GCM10008014_57790</name>
</gene>
<dbReference type="EMBL" id="BMFU01000021">
    <property type="protein sequence ID" value="GGH71924.1"/>
    <property type="molecule type" value="Genomic_DNA"/>
</dbReference>
<dbReference type="RefSeq" id="WP_188594845.1">
    <property type="nucleotide sequence ID" value="NZ_BMFU01000021.1"/>
</dbReference>
<feature type="domain" description="PepSY" evidence="3">
    <location>
        <begin position="71"/>
        <end position="123"/>
    </location>
</feature>
<dbReference type="InterPro" id="IPR025711">
    <property type="entry name" value="PepSY"/>
</dbReference>
<dbReference type="Pfam" id="PF03413">
    <property type="entry name" value="PepSY"/>
    <property type="match status" value="3"/>
</dbReference>
<feature type="region of interest" description="Disordered" evidence="1">
    <location>
        <begin position="1"/>
        <end position="33"/>
    </location>
</feature>
<organism evidence="4 5">
    <name type="scientific">Paenibacillus silvae</name>
    <dbReference type="NCBI Taxonomy" id="1325358"/>
    <lineage>
        <taxon>Bacteria</taxon>
        <taxon>Bacillati</taxon>
        <taxon>Bacillota</taxon>
        <taxon>Bacilli</taxon>
        <taxon>Bacillales</taxon>
        <taxon>Paenibacillaceae</taxon>
        <taxon>Paenibacillus</taxon>
    </lineage>
</organism>
<comment type="caution">
    <text evidence="4">The sequence shown here is derived from an EMBL/GenBank/DDBJ whole genome shotgun (WGS) entry which is preliminary data.</text>
</comment>
<keyword evidence="2" id="KW-1133">Transmembrane helix</keyword>
<dbReference type="Gene3D" id="3.10.450.40">
    <property type="match status" value="2"/>
</dbReference>
<feature type="domain" description="PepSY" evidence="3">
    <location>
        <begin position="138"/>
        <end position="196"/>
    </location>
</feature>
<name>A0ABQ1ZQZ0_9BACL</name>
<sequence>MDGRGQGQGQRPEMKRSEQKQGQGNRDDARHSRNTGTGLRRLLWWGTGVLAVGLLVAVVWWKPWEPGREQLSADAAAQAVLAQYPGEILHSTLQDGAYMIQLRSETGLYDVQVNATTAAVQSIQRLETSPQVEEKTLLSREQMKSELLKQRAGEQLVSLELVEQQGSPVYSAVVKAKDNSRQELTMDPYTGEVLSSNAIKADPSSEAGGTTSEPKFLSEKQAKQKALSRVPGEVDDVELRGTNSGNPYYLVEIDLEDGREATVQVNAISGAIRSVTWDKDDD</sequence>
<evidence type="ECO:0000256" key="2">
    <source>
        <dbReference type="SAM" id="Phobius"/>
    </source>
</evidence>